<dbReference type="PANTHER" id="PTHR43656">
    <property type="entry name" value="BINDING OXIDOREDUCTASE, PUTATIVE (AFU_ORTHOLOGUE AFUA_2G08260)-RELATED"/>
    <property type="match status" value="1"/>
</dbReference>
<dbReference type="RefSeq" id="WP_347690851.1">
    <property type="nucleotide sequence ID" value="NZ_JBDPZN010000011.1"/>
</dbReference>
<evidence type="ECO:0000256" key="2">
    <source>
        <dbReference type="ARBA" id="ARBA00023002"/>
    </source>
</evidence>
<sequence length="417" mass="45765">MANTIFSPYTLTNGAIIANRLVKAAMEENLANVQQQPDQALFNLYDAWAKGGVGLMITGNVMIDPLAMTGPGGVVLTSSSALEPFIQWAKIAKQNNARVWMQINHPGRQVFKAMGGKNIAPSAVALDLGKHSSMFSQPKAMTTTDIDDVIQRFVTTASMAQQAGFDGVQVHAAHGYLLAQFLSPLTNQRDDEWGASLENRARLLIEVVKQIRHKCGADFDIAVKLNSADFQRGGFDVDDAEKVINMLAPHQVEMVELSGGSYEAPAMQGRSADERTLAREAYFLHLTAQLVLRSPIALMLTGGIYRLPVAQQVVDAGFALCGIASALAFYPDLAKIWRSKPEFTPAMSTVNWQSKPLAGLATMAVIKRQLRRISQGKHPQINDSPIWSLLVDQFNTRQRTKRYRYGLGLSNDQHVND</sequence>
<evidence type="ECO:0000313" key="4">
    <source>
        <dbReference type="EMBL" id="MEO3684296.1"/>
    </source>
</evidence>
<dbReference type="InterPro" id="IPR001155">
    <property type="entry name" value="OxRdtase_FMN_N"/>
</dbReference>
<accession>A0ABV0FXW9</accession>
<keyword evidence="2" id="KW-0560">Oxidoreductase</keyword>
<proteinExistence type="predicted"/>
<dbReference type="SUPFAM" id="SSF51395">
    <property type="entry name" value="FMN-linked oxidoreductases"/>
    <property type="match status" value="1"/>
</dbReference>
<dbReference type="Pfam" id="PF00724">
    <property type="entry name" value="Oxidored_FMN"/>
    <property type="match status" value="1"/>
</dbReference>
<organism evidence="4 5">
    <name type="scientific">Shewanella vesiculosa</name>
    <dbReference type="NCBI Taxonomy" id="518738"/>
    <lineage>
        <taxon>Bacteria</taxon>
        <taxon>Pseudomonadati</taxon>
        <taxon>Pseudomonadota</taxon>
        <taxon>Gammaproteobacteria</taxon>
        <taxon>Alteromonadales</taxon>
        <taxon>Shewanellaceae</taxon>
        <taxon>Shewanella</taxon>
    </lineage>
</organism>
<dbReference type="Proteomes" id="UP001477278">
    <property type="component" value="Unassembled WGS sequence"/>
</dbReference>
<dbReference type="EMBL" id="JBDPZN010000011">
    <property type="protein sequence ID" value="MEO3684296.1"/>
    <property type="molecule type" value="Genomic_DNA"/>
</dbReference>
<evidence type="ECO:0000313" key="5">
    <source>
        <dbReference type="Proteomes" id="UP001477278"/>
    </source>
</evidence>
<reference evidence="4 5" key="1">
    <citation type="submission" date="2024-05" db="EMBL/GenBank/DDBJ databases">
        <title>Genome sequencing of Marine Estuary Bacteria, Shewanella vesiculosa and S. baltica, and Pseudomonas syringae.</title>
        <authorList>
            <person name="Gurung A."/>
            <person name="Maclea K.S."/>
        </authorList>
    </citation>
    <scope>NUCLEOTIDE SEQUENCE [LARGE SCALE GENOMIC DNA]</scope>
    <source>
        <strain evidence="4 5">1A</strain>
    </source>
</reference>
<keyword evidence="5" id="KW-1185">Reference proteome</keyword>
<dbReference type="Gene3D" id="3.20.20.70">
    <property type="entry name" value="Aldolase class I"/>
    <property type="match status" value="1"/>
</dbReference>
<comment type="caution">
    <text evidence="4">The sequence shown here is derived from an EMBL/GenBank/DDBJ whole genome shotgun (WGS) entry which is preliminary data.</text>
</comment>
<protein>
    <submittedName>
        <fullName evidence="4">NADH:flavin oxidoreductase/NADH oxidase family protein</fullName>
    </submittedName>
</protein>
<name>A0ABV0FXW9_9GAMM</name>
<dbReference type="InterPro" id="IPR013785">
    <property type="entry name" value="Aldolase_TIM"/>
</dbReference>
<dbReference type="InterPro" id="IPR051799">
    <property type="entry name" value="NADH_flavin_oxidoreductase"/>
</dbReference>
<evidence type="ECO:0000256" key="1">
    <source>
        <dbReference type="ARBA" id="ARBA00022630"/>
    </source>
</evidence>
<evidence type="ECO:0000259" key="3">
    <source>
        <dbReference type="Pfam" id="PF00724"/>
    </source>
</evidence>
<dbReference type="CDD" id="cd04733">
    <property type="entry name" value="OYE_like_2_FMN"/>
    <property type="match status" value="1"/>
</dbReference>
<keyword evidence="1" id="KW-0285">Flavoprotein</keyword>
<gene>
    <name evidence="4" type="ORF">ABHN84_18655</name>
</gene>
<dbReference type="PANTHER" id="PTHR43656:SF2">
    <property type="entry name" value="BINDING OXIDOREDUCTASE, PUTATIVE (AFU_ORTHOLOGUE AFUA_2G08260)-RELATED"/>
    <property type="match status" value="1"/>
</dbReference>
<feature type="domain" description="NADH:flavin oxidoreductase/NADH oxidase N-terminal" evidence="3">
    <location>
        <begin position="5"/>
        <end position="276"/>
    </location>
</feature>